<proteinExistence type="inferred from homology"/>
<keyword evidence="1 4" id="KW-0889">Transcription antitermination</keyword>
<comment type="similarity">
    <text evidence="4">Belongs to the RfaH family.</text>
</comment>
<dbReference type="GO" id="GO:0001073">
    <property type="term" value="F:transcription antitermination factor activity, DNA binding"/>
    <property type="evidence" value="ECO:0007669"/>
    <property type="project" value="UniProtKB-UniRule"/>
</dbReference>
<dbReference type="GO" id="GO:0006354">
    <property type="term" value="P:DNA-templated transcription elongation"/>
    <property type="evidence" value="ECO:0007669"/>
    <property type="project" value="InterPro"/>
</dbReference>
<comment type="subunit">
    <text evidence="4">Interacts with both the nontemplate DNA and the RNA polymerase (RNAP).</text>
</comment>
<evidence type="ECO:0000256" key="4">
    <source>
        <dbReference type="HAMAP-Rule" id="MF_00951"/>
    </source>
</evidence>
<dbReference type="NCBIfam" id="TIGR01955">
    <property type="entry name" value="RfaH"/>
    <property type="match status" value="1"/>
</dbReference>
<evidence type="ECO:0000259" key="5">
    <source>
        <dbReference type="SMART" id="SM00738"/>
    </source>
</evidence>
<dbReference type="RefSeq" id="WP_119011026.1">
    <property type="nucleotide sequence ID" value="NZ_BJXK01000003.1"/>
</dbReference>
<dbReference type="AlphaFoldDB" id="A0A511QN49"/>
<feature type="domain" description="NusG-like N-terminal" evidence="5">
    <location>
        <begin position="1"/>
        <end position="101"/>
    </location>
</feature>
<dbReference type="PANTHER" id="PTHR30265">
    <property type="entry name" value="RHO-INTERACTING TRANSCRIPTION TERMINATION FACTOR NUSG"/>
    <property type="match status" value="1"/>
</dbReference>
<organism evidence="6 7">
    <name type="scientific">Vibrio superstes NBRC 103154</name>
    <dbReference type="NCBI Taxonomy" id="1219062"/>
    <lineage>
        <taxon>Bacteria</taxon>
        <taxon>Pseudomonadati</taxon>
        <taxon>Pseudomonadota</taxon>
        <taxon>Gammaproteobacteria</taxon>
        <taxon>Vibrionales</taxon>
        <taxon>Vibrionaceae</taxon>
        <taxon>Vibrio</taxon>
    </lineage>
</organism>
<keyword evidence="4" id="KW-0238">DNA-binding</keyword>
<sequence length="167" mass="19465">MKRWYLLYCKRGDQERAQIHLENQGVEVYYPKITVEKMVRSKRQKRSEPLFPSYMFVRFDFEVGPSFTTVRSTRGVSDFIRNGIYPTELQGDLVYTLKQFEGSQEDTEVAFDLFQKGDEVMIKSGQFAGVDAIYHEADGEKRSILLITMINKKVEVQVDNQDIEARS</sequence>
<dbReference type="GO" id="GO:0005829">
    <property type="term" value="C:cytosol"/>
    <property type="evidence" value="ECO:0007669"/>
    <property type="project" value="TreeGrafter"/>
</dbReference>
<dbReference type="Proteomes" id="UP000321113">
    <property type="component" value="Unassembled WGS sequence"/>
</dbReference>
<dbReference type="InterPro" id="IPR006645">
    <property type="entry name" value="NGN-like_dom"/>
</dbReference>
<evidence type="ECO:0000313" key="6">
    <source>
        <dbReference type="EMBL" id="GEM78577.1"/>
    </source>
</evidence>
<reference evidence="6 7" key="1">
    <citation type="submission" date="2019-07" db="EMBL/GenBank/DDBJ databases">
        <title>Whole genome shotgun sequence of Vibrio superstes NBRC 103154.</title>
        <authorList>
            <person name="Hosoyama A."/>
            <person name="Uohara A."/>
            <person name="Ohji S."/>
            <person name="Ichikawa N."/>
        </authorList>
    </citation>
    <scope>NUCLEOTIDE SEQUENCE [LARGE SCALE GENOMIC DNA]</scope>
    <source>
        <strain evidence="6 7">NBRC 103154</strain>
    </source>
</reference>
<dbReference type="Gene3D" id="3.30.70.940">
    <property type="entry name" value="NusG, N-terminal domain"/>
    <property type="match status" value="1"/>
</dbReference>
<dbReference type="SUPFAM" id="SSF82679">
    <property type="entry name" value="N-utilization substance G protein NusG, N-terminal domain"/>
    <property type="match status" value="1"/>
</dbReference>
<dbReference type="InterPro" id="IPR008991">
    <property type="entry name" value="Translation_prot_SH3-like_sf"/>
</dbReference>
<keyword evidence="3 4" id="KW-0804">Transcription</keyword>
<dbReference type="InterPro" id="IPR043425">
    <property type="entry name" value="NusG-like"/>
</dbReference>
<dbReference type="CDD" id="cd09892">
    <property type="entry name" value="NGN_SP_RfaH"/>
    <property type="match status" value="1"/>
</dbReference>
<dbReference type="SMART" id="SM00738">
    <property type="entry name" value="NGN"/>
    <property type="match status" value="1"/>
</dbReference>
<gene>
    <name evidence="4 6" type="primary">rfaH</name>
    <name evidence="6" type="ORF">VSU01S_08220</name>
</gene>
<comment type="function">
    <text evidence="4">Enhances distal genes transcription elongation in a specialized subset of operons that encode extracytoplasmic components.</text>
</comment>
<evidence type="ECO:0000313" key="7">
    <source>
        <dbReference type="Proteomes" id="UP000321113"/>
    </source>
</evidence>
<dbReference type="HAMAP" id="MF_00951">
    <property type="entry name" value="RfaH"/>
    <property type="match status" value="1"/>
</dbReference>
<keyword evidence="2 4" id="KW-0805">Transcription regulation</keyword>
<dbReference type="OrthoDB" id="9790639at2"/>
<evidence type="ECO:0000256" key="2">
    <source>
        <dbReference type="ARBA" id="ARBA00023015"/>
    </source>
</evidence>
<keyword evidence="7" id="KW-1185">Reference proteome</keyword>
<dbReference type="EMBL" id="BJXK01000003">
    <property type="protein sequence ID" value="GEM78577.1"/>
    <property type="molecule type" value="Genomic_DNA"/>
</dbReference>
<dbReference type="NCBIfam" id="NF006534">
    <property type="entry name" value="PRK09014.1"/>
    <property type="match status" value="1"/>
</dbReference>
<dbReference type="PANTHER" id="PTHR30265:SF7">
    <property type="entry name" value="TRANSCRIPTION ANTITERMINATION PROTEIN RFAH"/>
    <property type="match status" value="1"/>
</dbReference>
<comment type="caution">
    <text evidence="6">The sequence shown here is derived from an EMBL/GenBank/DDBJ whole genome shotgun (WGS) entry which is preliminary data.</text>
</comment>
<protein>
    <recommendedName>
        <fullName evidence="4">Transcription antitermination protein RfaH</fullName>
    </recommendedName>
</protein>
<evidence type="ECO:0000256" key="3">
    <source>
        <dbReference type="ARBA" id="ARBA00023163"/>
    </source>
</evidence>
<dbReference type="InterPro" id="IPR036735">
    <property type="entry name" value="NGN_dom_sf"/>
</dbReference>
<name>A0A511QN49_9VIBR</name>
<accession>A0A511QN49</accession>
<dbReference type="GO" id="GO:0003677">
    <property type="term" value="F:DNA binding"/>
    <property type="evidence" value="ECO:0007669"/>
    <property type="project" value="UniProtKB-UniRule"/>
</dbReference>
<evidence type="ECO:0000256" key="1">
    <source>
        <dbReference type="ARBA" id="ARBA00022814"/>
    </source>
</evidence>
<dbReference type="InterPro" id="IPR010215">
    <property type="entry name" value="Transcription_antiterm_RfaH"/>
</dbReference>
<dbReference type="Pfam" id="PF02357">
    <property type="entry name" value="NusG"/>
    <property type="match status" value="1"/>
</dbReference>
<dbReference type="SUPFAM" id="SSF50104">
    <property type="entry name" value="Translation proteins SH3-like domain"/>
    <property type="match status" value="1"/>
</dbReference>